<evidence type="ECO:0000313" key="2">
    <source>
        <dbReference type="Proteomes" id="UP000029965"/>
    </source>
</evidence>
<name>A0A0D9SAC4_CHLSB</name>
<accession>A0A0D9SAC4</accession>
<organism evidence="1 2">
    <name type="scientific">Chlorocebus sabaeus</name>
    <name type="common">Green monkey</name>
    <name type="synonym">Simia sabaea</name>
    <dbReference type="NCBI Taxonomy" id="60711"/>
    <lineage>
        <taxon>Eukaryota</taxon>
        <taxon>Metazoa</taxon>
        <taxon>Chordata</taxon>
        <taxon>Craniata</taxon>
        <taxon>Vertebrata</taxon>
        <taxon>Euteleostomi</taxon>
        <taxon>Mammalia</taxon>
        <taxon>Eutheria</taxon>
        <taxon>Euarchontoglires</taxon>
        <taxon>Primates</taxon>
        <taxon>Haplorrhini</taxon>
        <taxon>Catarrhini</taxon>
        <taxon>Cercopithecidae</taxon>
        <taxon>Cercopithecinae</taxon>
        <taxon>Chlorocebus</taxon>
    </lineage>
</organism>
<dbReference type="Bgee" id="ENSCSAG00000000179">
    <property type="expression patterns" value="Expressed in prefrontal cortex and 5 other cell types or tissues"/>
</dbReference>
<reference evidence="1 2" key="1">
    <citation type="submission" date="2014-03" db="EMBL/GenBank/DDBJ databases">
        <authorList>
            <person name="Warren W."/>
            <person name="Wilson R.K."/>
        </authorList>
    </citation>
    <scope>NUCLEOTIDE SEQUENCE</scope>
</reference>
<evidence type="ECO:0000313" key="1">
    <source>
        <dbReference type="Ensembl" id="ENSCSAP00000017813.1"/>
    </source>
</evidence>
<reference evidence="1" key="3">
    <citation type="submission" date="2025-09" db="UniProtKB">
        <authorList>
            <consortium name="Ensembl"/>
        </authorList>
    </citation>
    <scope>IDENTIFICATION</scope>
</reference>
<proteinExistence type="predicted"/>
<keyword evidence="2" id="KW-1185">Reference proteome</keyword>
<dbReference type="eggNOG" id="ENOG502TJMY">
    <property type="taxonomic scope" value="Eukaryota"/>
</dbReference>
<dbReference type="EMBL" id="AC238858">
    <property type="status" value="NOT_ANNOTATED_CDS"/>
    <property type="molecule type" value="Genomic_DNA"/>
</dbReference>
<dbReference type="OMA" id="NWERRRT"/>
<dbReference type="Proteomes" id="UP000029965">
    <property type="component" value="Chromosome 20"/>
</dbReference>
<reference evidence="1" key="2">
    <citation type="submission" date="2025-08" db="UniProtKB">
        <authorList>
            <consortium name="Ensembl"/>
        </authorList>
    </citation>
    <scope>IDENTIFICATION</scope>
</reference>
<dbReference type="Ensembl" id="ENSCSAT00000018356.1">
    <property type="protein sequence ID" value="ENSCSAP00000017813.1"/>
    <property type="gene ID" value="ENSCSAG00000000179.1"/>
</dbReference>
<dbReference type="AlphaFoldDB" id="A0A0D9SAC4"/>
<protein>
    <submittedName>
        <fullName evidence="1">Uncharacterized protein</fullName>
    </submittedName>
</protein>
<sequence length="137" mass="15373">MLGVEDLVGAGRWGRGPENLPDSGGRLAEKALQGPSHPFSCLPPPEQILGAWRALKEELLSRAPSQFTLCTEVLQSSNLSQTPAVSPFVQSSVEMEKFLVPLSMFLSGERTWKLLLQVDFLNQGGEYYRNWRKRRRT</sequence>